<evidence type="ECO:0000313" key="3">
    <source>
        <dbReference type="EMBL" id="PFX20152.1"/>
    </source>
</evidence>
<dbReference type="InterPro" id="IPR001875">
    <property type="entry name" value="DED_dom"/>
</dbReference>
<reference evidence="4" key="1">
    <citation type="journal article" date="2017" name="bioRxiv">
        <title>Comparative analysis of the genomes of Stylophora pistillata and Acropora digitifera provides evidence for extensive differences between species of corals.</title>
        <authorList>
            <person name="Voolstra C.R."/>
            <person name="Li Y."/>
            <person name="Liew Y.J."/>
            <person name="Baumgarten S."/>
            <person name="Zoccola D."/>
            <person name="Flot J.-F."/>
            <person name="Tambutte S."/>
            <person name="Allemand D."/>
            <person name="Aranda M."/>
        </authorList>
    </citation>
    <scope>NUCLEOTIDE SEQUENCE [LARGE SCALE GENOMIC DNA]</scope>
</reference>
<feature type="domain" description="DED" evidence="2">
    <location>
        <begin position="20"/>
        <end position="98"/>
    </location>
</feature>
<dbReference type="PANTHER" id="PTHR48169">
    <property type="entry name" value="DED DOMAIN-CONTAINING PROTEIN"/>
    <property type="match status" value="1"/>
</dbReference>
<evidence type="ECO:0000259" key="2">
    <source>
        <dbReference type="PROSITE" id="PS50168"/>
    </source>
</evidence>
<dbReference type="Proteomes" id="UP000225706">
    <property type="component" value="Unassembled WGS sequence"/>
</dbReference>
<name>A0A2B4RVA3_STYPI</name>
<dbReference type="CDD" id="cd00045">
    <property type="entry name" value="DED"/>
    <property type="match status" value="1"/>
</dbReference>
<dbReference type="SUPFAM" id="SSF47986">
    <property type="entry name" value="DEATH domain"/>
    <property type="match status" value="1"/>
</dbReference>
<dbReference type="GO" id="GO:0006915">
    <property type="term" value="P:apoptotic process"/>
    <property type="evidence" value="ECO:0007669"/>
    <property type="project" value="UniProtKB-KW"/>
</dbReference>
<dbReference type="PROSITE" id="PS50168">
    <property type="entry name" value="DED"/>
    <property type="match status" value="1"/>
</dbReference>
<dbReference type="EMBL" id="LSMT01000328">
    <property type="protein sequence ID" value="PFX20152.1"/>
    <property type="molecule type" value="Genomic_DNA"/>
</dbReference>
<dbReference type="Pfam" id="PF01335">
    <property type="entry name" value="DED"/>
    <property type="match status" value="1"/>
</dbReference>
<organism evidence="3 4">
    <name type="scientific">Stylophora pistillata</name>
    <name type="common">Smooth cauliflower coral</name>
    <dbReference type="NCBI Taxonomy" id="50429"/>
    <lineage>
        <taxon>Eukaryota</taxon>
        <taxon>Metazoa</taxon>
        <taxon>Cnidaria</taxon>
        <taxon>Anthozoa</taxon>
        <taxon>Hexacorallia</taxon>
        <taxon>Scleractinia</taxon>
        <taxon>Astrocoeniina</taxon>
        <taxon>Pocilloporidae</taxon>
        <taxon>Stylophora</taxon>
    </lineage>
</organism>
<evidence type="ECO:0000256" key="1">
    <source>
        <dbReference type="ARBA" id="ARBA00022703"/>
    </source>
</evidence>
<dbReference type="InterPro" id="IPR036465">
    <property type="entry name" value="vWFA_dom_sf"/>
</dbReference>
<dbReference type="Gene3D" id="1.10.533.10">
    <property type="entry name" value="Death Domain, Fas"/>
    <property type="match status" value="1"/>
</dbReference>
<protein>
    <submittedName>
        <fullName evidence="3">Caspase-8</fullName>
    </submittedName>
</protein>
<dbReference type="GO" id="GO:0042981">
    <property type="term" value="P:regulation of apoptotic process"/>
    <property type="evidence" value="ECO:0007669"/>
    <property type="project" value="InterPro"/>
</dbReference>
<dbReference type="SUPFAM" id="SSF53300">
    <property type="entry name" value="vWA-like"/>
    <property type="match status" value="1"/>
</dbReference>
<dbReference type="OrthoDB" id="5986113at2759"/>
<gene>
    <name evidence="3" type="primary">Casp8</name>
    <name evidence="3" type="ORF">AWC38_SpisGene15412</name>
</gene>
<keyword evidence="4" id="KW-1185">Reference proteome</keyword>
<dbReference type="SMART" id="SM00031">
    <property type="entry name" value="DED"/>
    <property type="match status" value="1"/>
</dbReference>
<dbReference type="AlphaFoldDB" id="A0A2B4RVA3"/>
<comment type="caution">
    <text evidence="3">The sequence shown here is derived from an EMBL/GenBank/DDBJ whole genome shotgun (WGS) entry which is preliminary data.</text>
</comment>
<evidence type="ECO:0000313" key="4">
    <source>
        <dbReference type="Proteomes" id="UP000225706"/>
    </source>
</evidence>
<dbReference type="PANTHER" id="PTHR48169:SF7">
    <property type="entry name" value="CASPASE 10"/>
    <property type="match status" value="1"/>
</dbReference>
<dbReference type="InterPro" id="IPR011029">
    <property type="entry name" value="DEATH-like_dom_sf"/>
</dbReference>
<accession>A0A2B4RVA3</accession>
<keyword evidence="1" id="KW-0053">Apoptosis</keyword>
<sequence length="603" mass="67696">MAAHGIASRVVVSGKRVLNPFRTFLLRVSSEILEEDLRSMKFLLVNEIPEGILENCQKPTDLFSHMIKKCLIAENDLDLLEQLFNHITRSDLAERVRVFIRKSSSSQELVSAPTAQVTRELPAMGKAMVCFMLSGNNIDQNATLQQLKFGICAALKMKSSEISFVKTEKEAKNLASFVFQIPKKEELLNSLRNDALQKEDWLCQCGIQAVKVGGDASYICLAQPLAYPPQDTQARLSQPFQAGSDADLKCKGFVDKHNLDLIVVVERIKDQMFHTRLKTQLAHLVEMICARDYNFRLALVCYPDHSLCFPNANTWWFAKEKDVMKSQIHFLNESRTAPSANGLADGLALVRDLATKKDSRSCRKDANKICILLPSVNERTSLETYKCSNGHDVMKLCRQLAENSVTLYTVGILQPTTASSFGRNPLPEFFAGISLKTGGRYIQTQNIKHLPGIMMCAIKEDLSLECLIGTAHDIVLPDVIEKYGDINVEELTKMLKEELNQRSCLAKSIVLQNNVTVLRESELALKLSYDEDLESACFTFTEGVKRLKQAVIPTDGIPQDVDMEKMTSDLARVTISKDQEITDDLSERLIRKVGHRTLYCTSF</sequence>
<proteinExistence type="predicted"/>